<accession>A0A7V3YND3</accession>
<dbReference type="Pfam" id="PF01261">
    <property type="entry name" value="AP_endonuc_2"/>
    <property type="match status" value="1"/>
</dbReference>
<dbReference type="SUPFAM" id="SSF51658">
    <property type="entry name" value="Xylose isomerase-like"/>
    <property type="match status" value="1"/>
</dbReference>
<sequence>MEIGLGTIVYEFAGIPLKASLESIAQFGIKYIDVLAFGDYNPAFFPEEEQKAIAEKLHTLGIKASSVVTCAHGNLASDDEEEVAFAVEQLKLAALFIRRLGGRQVLIGKGVGNIDFSLPRERAWRNVVKVLKEYCQWCQKHDVLVTLELEPESLYICNGPEAMRQLIEEVNEPNLFANIDIGHLNILRVPPQDLAPLKERIIHVHISDNDGLAHTNSIIGEGTTDIRWYIDTLLDCGIDEVARSQGEVAVAGIELGHPGEYIQDPDYRVLKSLGNVLSRVPRLRKTRVDEDI</sequence>
<evidence type="ECO:0000313" key="2">
    <source>
        <dbReference type="EMBL" id="HGI75808.1"/>
    </source>
</evidence>
<dbReference type="InterPro" id="IPR013022">
    <property type="entry name" value="Xyl_isomerase-like_TIM-brl"/>
</dbReference>
<proteinExistence type="predicted"/>
<comment type="caution">
    <text evidence="2">The sequence shown here is derived from an EMBL/GenBank/DDBJ whole genome shotgun (WGS) entry which is preliminary data.</text>
</comment>
<dbReference type="AlphaFoldDB" id="A0A7V3YND3"/>
<organism evidence="2">
    <name type="scientific">Candidatus Caldatribacterium californiense</name>
    <dbReference type="NCBI Taxonomy" id="1454726"/>
    <lineage>
        <taxon>Bacteria</taxon>
        <taxon>Pseudomonadati</taxon>
        <taxon>Atribacterota</taxon>
        <taxon>Atribacteria</taxon>
        <taxon>Atribacterales</taxon>
        <taxon>Candidatus Caldatribacteriaceae</taxon>
        <taxon>Candidatus Caldatribacterium</taxon>
    </lineage>
</organism>
<protein>
    <submittedName>
        <fullName evidence="2">Sugar phosphate isomerase/epimerase</fullName>
    </submittedName>
</protein>
<gene>
    <name evidence="2" type="ORF">ENU96_09065</name>
</gene>
<feature type="domain" description="Xylose isomerase-like TIM barrel" evidence="1">
    <location>
        <begin position="22"/>
        <end position="239"/>
    </location>
</feature>
<dbReference type="InterPro" id="IPR050312">
    <property type="entry name" value="IolE/XylAMocC-like"/>
</dbReference>
<name>A0A7V3YND3_9BACT</name>
<dbReference type="GO" id="GO:0016853">
    <property type="term" value="F:isomerase activity"/>
    <property type="evidence" value="ECO:0007669"/>
    <property type="project" value="UniProtKB-KW"/>
</dbReference>
<dbReference type="InterPro" id="IPR036237">
    <property type="entry name" value="Xyl_isomerase-like_sf"/>
</dbReference>
<dbReference type="PANTHER" id="PTHR12110">
    <property type="entry name" value="HYDROXYPYRUVATE ISOMERASE"/>
    <property type="match status" value="1"/>
</dbReference>
<dbReference type="EMBL" id="DTEN01000364">
    <property type="protein sequence ID" value="HGI75808.1"/>
    <property type="molecule type" value="Genomic_DNA"/>
</dbReference>
<evidence type="ECO:0000259" key="1">
    <source>
        <dbReference type="Pfam" id="PF01261"/>
    </source>
</evidence>
<dbReference type="Gene3D" id="3.20.20.150">
    <property type="entry name" value="Divalent-metal-dependent TIM barrel enzymes"/>
    <property type="match status" value="1"/>
</dbReference>
<keyword evidence="2" id="KW-0413">Isomerase</keyword>
<reference evidence="2" key="1">
    <citation type="journal article" date="2020" name="mSystems">
        <title>Genome- and Community-Level Interaction Insights into Carbon Utilization and Element Cycling Functions of Hydrothermarchaeota in Hydrothermal Sediment.</title>
        <authorList>
            <person name="Zhou Z."/>
            <person name="Liu Y."/>
            <person name="Xu W."/>
            <person name="Pan J."/>
            <person name="Luo Z.H."/>
            <person name="Li M."/>
        </authorList>
    </citation>
    <scope>NUCLEOTIDE SEQUENCE [LARGE SCALE GENOMIC DNA]</scope>
    <source>
        <strain evidence="2">SpSt-716</strain>
    </source>
</reference>